<gene>
    <name evidence="5" type="primary">LOC114914216</name>
</gene>
<evidence type="ECO:0000259" key="3">
    <source>
        <dbReference type="Pfam" id="PF23559"/>
    </source>
</evidence>
<dbReference type="GO" id="GO:0042742">
    <property type="term" value="P:defense response to bacterium"/>
    <property type="evidence" value="ECO:0007669"/>
    <property type="project" value="UniProtKB-ARBA"/>
</dbReference>
<dbReference type="GO" id="GO:0002758">
    <property type="term" value="P:innate immune response-activating signaling pathway"/>
    <property type="evidence" value="ECO:0007669"/>
    <property type="project" value="UniProtKB-ARBA"/>
</dbReference>
<dbReference type="InterPro" id="IPR032675">
    <property type="entry name" value="LRR_dom_sf"/>
</dbReference>
<evidence type="ECO:0000256" key="2">
    <source>
        <dbReference type="ARBA" id="ARBA00022821"/>
    </source>
</evidence>
<keyword evidence="4" id="KW-1185">Reference proteome</keyword>
<keyword evidence="2" id="KW-0611">Plant defense</keyword>
<sequence>MRKTPKEWQNAITLLRRSKLPQILEKDEDMFPRLKLGYDYLPDDSIRKCFLLCTLWPEEFSINNSELIECWMGHGLIDVGVFNDINEAYESGHAIIGKLKSACLLEPGFDEDTEVKMHDIIGDMARWIASDGDENNQKLIVQSGATFCRSSADLNVWATTKQVTLTRSEIREFPGAPLKCPNLALPTALYVMMWRLRVKKLLDLRQPHQLLLSNFLSTHMSSSLQQLEIAYCVTLEELIMEKGSETAGHGGDIFPTLSILRAYGCDKPKNVTWALKLEYLEEPDVYDCKEMKRLIDDADEADAGTNLAFSGLKAIHLLGLPNLTAICRSQSTFPSLELLVVSGCPALGSLPFNSETPKNKLRTEAMNPMELESIHWAATATKRKKLSVAPTPKYGRSEAVLAQPVVGGSSGPSGAWRKESSMPARMVMPLQSIASGELSPSLLYLHHTIRVLLEFWCECLLIRPTYRPDIFPDGSFIEC</sequence>
<dbReference type="PANTHER" id="PTHR33463">
    <property type="entry name" value="NB-ARC DOMAIN-CONTAINING PROTEIN-RELATED"/>
    <property type="match status" value="1"/>
</dbReference>
<dbReference type="RefSeq" id="XP_029120699.1">
    <property type="nucleotide sequence ID" value="XM_029264866.1"/>
</dbReference>
<evidence type="ECO:0000256" key="1">
    <source>
        <dbReference type="ARBA" id="ARBA00022737"/>
    </source>
</evidence>
<evidence type="ECO:0000313" key="5">
    <source>
        <dbReference type="RefSeq" id="XP_029120699.1"/>
    </source>
</evidence>
<dbReference type="OrthoDB" id="664960at2759"/>
<dbReference type="Proteomes" id="UP000504607">
    <property type="component" value="Chromosome 1"/>
</dbReference>
<dbReference type="FunFam" id="1.10.10.10:FF:000322">
    <property type="entry name" value="Probable disease resistance protein At1g63360"/>
    <property type="match status" value="1"/>
</dbReference>
<reference evidence="5" key="1">
    <citation type="submission" date="2025-08" db="UniProtKB">
        <authorList>
            <consortium name="RefSeq"/>
        </authorList>
    </citation>
    <scope>IDENTIFICATION</scope>
</reference>
<protein>
    <submittedName>
        <fullName evidence="5">Disease resistance protein SUMM2-like</fullName>
    </submittedName>
</protein>
<dbReference type="Pfam" id="PF23559">
    <property type="entry name" value="WHD_DRP"/>
    <property type="match status" value="1"/>
</dbReference>
<dbReference type="AlphaFoldDB" id="A0A8N4EZS9"/>
<proteinExistence type="predicted"/>
<organism evidence="4 5">
    <name type="scientific">Elaeis guineensis var. tenera</name>
    <name type="common">Oil palm</name>
    <dbReference type="NCBI Taxonomy" id="51953"/>
    <lineage>
        <taxon>Eukaryota</taxon>
        <taxon>Viridiplantae</taxon>
        <taxon>Streptophyta</taxon>
        <taxon>Embryophyta</taxon>
        <taxon>Tracheophyta</taxon>
        <taxon>Spermatophyta</taxon>
        <taxon>Magnoliopsida</taxon>
        <taxon>Liliopsida</taxon>
        <taxon>Arecaceae</taxon>
        <taxon>Arecoideae</taxon>
        <taxon>Cocoseae</taxon>
        <taxon>Elaeidinae</taxon>
        <taxon>Elaeis</taxon>
    </lineage>
</organism>
<keyword evidence="1" id="KW-0677">Repeat</keyword>
<evidence type="ECO:0000313" key="4">
    <source>
        <dbReference type="Proteomes" id="UP000504607"/>
    </source>
</evidence>
<dbReference type="InterPro" id="IPR050905">
    <property type="entry name" value="Plant_NBS-LRR"/>
</dbReference>
<accession>A0A8N4EZS9</accession>
<name>A0A8N4EZS9_ELAGV</name>
<dbReference type="SUPFAM" id="SSF52058">
    <property type="entry name" value="L domain-like"/>
    <property type="match status" value="1"/>
</dbReference>
<dbReference type="InterPro" id="IPR036388">
    <property type="entry name" value="WH-like_DNA-bd_sf"/>
</dbReference>
<dbReference type="InterPro" id="IPR058922">
    <property type="entry name" value="WHD_DRP"/>
</dbReference>
<dbReference type="Gene3D" id="1.10.10.10">
    <property type="entry name" value="Winged helix-like DNA-binding domain superfamily/Winged helix DNA-binding domain"/>
    <property type="match status" value="1"/>
</dbReference>
<dbReference type="GO" id="GO:0009626">
    <property type="term" value="P:plant-type hypersensitive response"/>
    <property type="evidence" value="ECO:0007669"/>
    <property type="project" value="UniProtKB-ARBA"/>
</dbReference>
<feature type="domain" description="Disease resistance protein winged helix" evidence="3">
    <location>
        <begin position="55"/>
        <end position="125"/>
    </location>
</feature>
<dbReference type="Gene3D" id="3.80.10.10">
    <property type="entry name" value="Ribonuclease Inhibitor"/>
    <property type="match status" value="1"/>
</dbReference>